<organism evidence="1 2">
    <name type="scientific">Abeliophyllum distichum</name>
    <dbReference type="NCBI Taxonomy" id="126358"/>
    <lineage>
        <taxon>Eukaryota</taxon>
        <taxon>Viridiplantae</taxon>
        <taxon>Streptophyta</taxon>
        <taxon>Embryophyta</taxon>
        <taxon>Tracheophyta</taxon>
        <taxon>Spermatophyta</taxon>
        <taxon>Magnoliopsida</taxon>
        <taxon>eudicotyledons</taxon>
        <taxon>Gunneridae</taxon>
        <taxon>Pentapetalae</taxon>
        <taxon>asterids</taxon>
        <taxon>lamiids</taxon>
        <taxon>Lamiales</taxon>
        <taxon>Oleaceae</taxon>
        <taxon>Forsythieae</taxon>
        <taxon>Abeliophyllum</taxon>
    </lineage>
</organism>
<protein>
    <submittedName>
        <fullName evidence="1">Uncharacterized protein</fullName>
    </submittedName>
</protein>
<dbReference type="Proteomes" id="UP001604336">
    <property type="component" value="Unassembled WGS sequence"/>
</dbReference>
<reference evidence="2" key="1">
    <citation type="submission" date="2024-07" db="EMBL/GenBank/DDBJ databases">
        <title>Two chromosome-level genome assemblies of Korean endemic species Abeliophyllum distichum and Forsythia ovata (Oleaceae).</title>
        <authorList>
            <person name="Jang H."/>
        </authorList>
    </citation>
    <scope>NUCLEOTIDE SEQUENCE [LARGE SCALE GENOMIC DNA]</scope>
</reference>
<dbReference type="AlphaFoldDB" id="A0ABD1TDI3"/>
<proteinExistence type="predicted"/>
<comment type="caution">
    <text evidence="1">The sequence shown here is derived from an EMBL/GenBank/DDBJ whole genome shotgun (WGS) entry which is preliminary data.</text>
</comment>
<accession>A0ABD1TDI3</accession>
<dbReference type="PANTHER" id="PTHR31680:SF12">
    <property type="entry name" value="OS11G0587300 PROTEIN"/>
    <property type="match status" value="1"/>
</dbReference>
<evidence type="ECO:0000313" key="2">
    <source>
        <dbReference type="Proteomes" id="UP001604336"/>
    </source>
</evidence>
<gene>
    <name evidence="1" type="ORF">Adt_16374</name>
</gene>
<dbReference type="InterPro" id="IPR033334">
    <property type="entry name" value="LNG1/2"/>
</dbReference>
<dbReference type="PANTHER" id="PTHR31680">
    <property type="entry name" value="LONGIFOLIA PROTEIN"/>
    <property type="match status" value="1"/>
</dbReference>
<sequence length="130" mass="15274">MGLNRGGVNPLTWKTPVNRKSFFDFGDISLEPKQTVSIYDEIDKRLKMRGIDEPSKDLETLKQILEALQLKGLLHFEKPYRNFVYDQSPMVVVKPSRTIYQEMVIRLLIIEIKYEEFAEILTSLVKVQRR</sequence>
<evidence type="ECO:0000313" key="1">
    <source>
        <dbReference type="EMBL" id="KAL2510774.1"/>
    </source>
</evidence>
<dbReference type="EMBL" id="JBFOLK010000005">
    <property type="protein sequence ID" value="KAL2510774.1"/>
    <property type="molecule type" value="Genomic_DNA"/>
</dbReference>
<name>A0ABD1TDI3_9LAMI</name>
<keyword evidence="2" id="KW-1185">Reference proteome</keyword>